<protein>
    <submittedName>
        <fullName evidence="2">Uncharacterized protein</fullName>
    </submittedName>
</protein>
<organism evidence="2 3">
    <name type="scientific">Nocardiopsis terrae</name>
    <dbReference type="NCBI Taxonomy" id="372655"/>
    <lineage>
        <taxon>Bacteria</taxon>
        <taxon>Bacillati</taxon>
        <taxon>Actinomycetota</taxon>
        <taxon>Actinomycetes</taxon>
        <taxon>Streptosporangiales</taxon>
        <taxon>Nocardiopsidaceae</taxon>
        <taxon>Nocardiopsis</taxon>
    </lineage>
</organism>
<gene>
    <name evidence="2" type="ORF">H4W79_002982</name>
</gene>
<feature type="region of interest" description="Disordered" evidence="1">
    <location>
        <begin position="88"/>
        <end position="113"/>
    </location>
</feature>
<name>A0ABR9HIE1_9ACTN</name>
<evidence type="ECO:0000313" key="2">
    <source>
        <dbReference type="EMBL" id="MBE1458768.1"/>
    </source>
</evidence>
<dbReference type="RefSeq" id="WP_225942458.1">
    <property type="nucleotide sequence ID" value="NZ_BMXJ01000003.1"/>
</dbReference>
<evidence type="ECO:0000256" key="1">
    <source>
        <dbReference type="SAM" id="MobiDB-lite"/>
    </source>
</evidence>
<evidence type="ECO:0000313" key="3">
    <source>
        <dbReference type="Proteomes" id="UP000598217"/>
    </source>
</evidence>
<reference evidence="2 3" key="1">
    <citation type="submission" date="2020-10" db="EMBL/GenBank/DDBJ databases">
        <title>Sequencing the genomes of 1000 actinobacteria strains.</title>
        <authorList>
            <person name="Klenk H.-P."/>
        </authorList>
    </citation>
    <scope>NUCLEOTIDE SEQUENCE [LARGE SCALE GENOMIC DNA]</scope>
    <source>
        <strain evidence="2 3">DSM 45157</strain>
    </source>
</reference>
<proteinExistence type="predicted"/>
<sequence length="113" mass="13192">MLDTHTCDLLAAAEEALHPPAHLPPRLRVRWYSRTLRHRLPLVREALRTAHRDGDLELATHLIDQAVTDHPTASAPWRAAARTWARTRLRPRDNPRQHPLAAWLDSRSRRWTR</sequence>
<keyword evidence="3" id="KW-1185">Reference proteome</keyword>
<accession>A0ABR9HIE1</accession>
<comment type="caution">
    <text evidence="2">The sequence shown here is derived from an EMBL/GenBank/DDBJ whole genome shotgun (WGS) entry which is preliminary data.</text>
</comment>
<dbReference type="Proteomes" id="UP000598217">
    <property type="component" value="Unassembled WGS sequence"/>
</dbReference>
<dbReference type="EMBL" id="JADBDY010000001">
    <property type="protein sequence ID" value="MBE1458768.1"/>
    <property type="molecule type" value="Genomic_DNA"/>
</dbReference>